<evidence type="ECO:0000259" key="8">
    <source>
        <dbReference type="Pfam" id="PF14322"/>
    </source>
</evidence>
<dbReference type="InterPro" id="IPR033985">
    <property type="entry name" value="SusD-like_N"/>
</dbReference>
<comment type="subcellular location">
    <subcellularLocation>
        <location evidence="1">Cell outer membrane</location>
    </subcellularLocation>
</comment>
<dbReference type="CDD" id="cd08977">
    <property type="entry name" value="SusD"/>
    <property type="match status" value="1"/>
</dbReference>
<dbReference type="EMBL" id="QSBI01000002">
    <property type="protein sequence ID" value="RGX12676.1"/>
    <property type="molecule type" value="Genomic_DNA"/>
</dbReference>
<keyword evidence="4" id="KW-0472">Membrane</keyword>
<evidence type="ECO:0000256" key="2">
    <source>
        <dbReference type="ARBA" id="ARBA00006275"/>
    </source>
</evidence>
<evidence type="ECO:0000313" key="15">
    <source>
        <dbReference type="Proteomes" id="UP000424805"/>
    </source>
</evidence>
<gene>
    <name evidence="12" type="ORF">DW206_26485</name>
    <name evidence="11" type="ORF">DWV35_01820</name>
    <name evidence="9" type="ORF">F3B85_25245</name>
    <name evidence="10" type="ORF">F3B90_17630</name>
</gene>
<evidence type="ECO:0000256" key="6">
    <source>
        <dbReference type="SAM" id="SignalP"/>
    </source>
</evidence>
<comment type="caution">
    <text evidence="11">The sequence shown here is derived from an EMBL/GenBank/DDBJ whole genome shotgun (WGS) entry which is preliminary data.</text>
</comment>
<feature type="chain" id="PRO_5036634179" evidence="6">
    <location>
        <begin position="21"/>
        <end position="537"/>
    </location>
</feature>
<evidence type="ECO:0000256" key="4">
    <source>
        <dbReference type="ARBA" id="ARBA00023136"/>
    </source>
</evidence>
<dbReference type="Gene3D" id="1.25.40.390">
    <property type="match status" value="1"/>
</dbReference>
<accession>A0A413EXH1</accession>
<sequence>MRYMNQILCFKRMIKPLALAAVLFYSSCSDLLENDNAFFHVSTQEQQWNSLTDTRSALFGIYGLMRTALGENNGFWAAGDLRLGDFTVRMRDDLQAIRDNRLDAPYDNIRQISNWNRFYKVVNAASVFIENAGKVLEKDNAYSETNYIYDMSQARALRALAYFYMVQMWGDVPLITQSYDNGTFPEVSRTDKEIVLNYVEKELLAVSQLLPELLGSSSDKYYDGDANTWRGLLINRYSVYAMLAHVTAWKGNYIDAEAYSGQILNKLPSFIKNGTTAPYTTTENLVSATGMFSSKYSNDFSVTRLVAFGYSYVNSDKGDVNETGTDGHLESWTLAEPIIRKQLPDIYLSKDTLEKVFMNKFTTDNRYGVDALSNPVQYFDGYITGINYQYPLFTKMKVVRDGEDKTNDLGVFSSYIVWSRLEDMLLMHAEALAVLNRPEDALVDLNTLRGVRNLRSLSYAKDLQGNVKNLLKEIFQERRRELMGEGHYWFDRVREARVVGDDRTMVELVNNGGVYWPVAGEVLRHNTAITQNEYWKR</sequence>
<evidence type="ECO:0000313" key="10">
    <source>
        <dbReference type="EMBL" id="KAA4624072.1"/>
    </source>
</evidence>
<feature type="signal peptide" evidence="6">
    <location>
        <begin position="1"/>
        <end position="20"/>
    </location>
</feature>
<reference evidence="15 16" key="2">
    <citation type="journal article" date="2019" name="Nat. Med.">
        <title>A library of human gut bacterial isolates paired with longitudinal multiomics data enables mechanistic microbiome research.</title>
        <authorList>
            <person name="Poyet M."/>
            <person name="Groussin M."/>
            <person name="Gibbons S.M."/>
            <person name="Avila-Pacheco J."/>
            <person name="Jiang X."/>
            <person name="Kearney S.M."/>
            <person name="Perrotta A.R."/>
            <person name="Berdy B."/>
            <person name="Zhao S."/>
            <person name="Lieberman T.D."/>
            <person name="Swanson P.K."/>
            <person name="Smith M."/>
            <person name="Roesemann S."/>
            <person name="Alexander J.E."/>
            <person name="Rich S.A."/>
            <person name="Livny J."/>
            <person name="Vlamakis H."/>
            <person name="Clish C."/>
            <person name="Bullock K."/>
            <person name="Deik A."/>
            <person name="Scott J."/>
            <person name="Pierce K.A."/>
            <person name="Xavier R.J."/>
            <person name="Alm E.J."/>
        </authorList>
    </citation>
    <scope>NUCLEOTIDE SEQUENCE [LARGE SCALE GENOMIC DNA]</scope>
    <source>
        <strain evidence="10 15">BIOML-A15</strain>
        <strain evidence="9 16">BIOML-A41</strain>
    </source>
</reference>
<dbReference type="Proteomes" id="UP000283329">
    <property type="component" value="Unassembled WGS sequence"/>
</dbReference>
<keyword evidence="3 6" id="KW-0732">Signal</keyword>
<evidence type="ECO:0000256" key="3">
    <source>
        <dbReference type="ARBA" id="ARBA00022729"/>
    </source>
</evidence>
<organism evidence="11 14">
    <name type="scientific">Bacteroides ovatus</name>
    <dbReference type="NCBI Taxonomy" id="28116"/>
    <lineage>
        <taxon>Bacteria</taxon>
        <taxon>Pseudomonadati</taxon>
        <taxon>Bacteroidota</taxon>
        <taxon>Bacteroidia</taxon>
        <taxon>Bacteroidales</taxon>
        <taxon>Bacteroidaceae</taxon>
        <taxon>Bacteroides</taxon>
    </lineage>
</organism>
<evidence type="ECO:0000313" key="14">
    <source>
        <dbReference type="Proteomes" id="UP000286031"/>
    </source>
</evidence>
<proteinExistence type="inferred from homology"/>
<reference evidence="13 14" key="1">
    <citation type="submission" date="2018-08" db="EMBL/GenBank/DDBJ databases">
        <title>A genome reference for cultivated species of the human gut microbiota.</title>
        <authorList>
            <person name="Zou Y."/>
            <person name="Xue W."/>
            <person name="Luo G."/>
        </authorList>
    </citation>
    <scope>NUCLEOTIDE SEQUENCE [LARGE SCALE GENOMIC DNA]</scope>
    <source>
        <strain evidence="11 14">AF04-46</strain>
        <strain evidence="12 13">AM17-48</strain>
    </source>
</reference>
<dbReference type="GO" id="GO:0009279">
    <property type="term" value="C:cell outer membrane"/>
    <property type="evidence" value="ECO:0007669"/>
    <property type="project" value="UniProtKB-SubCell"/>
</dbReference>
<protein>
    <submittedName>
        <fullName evidence="11">RagB/SusD family nutrient uptake outer membrane protein</fullName>
    </submittedName>
</protein>
<dbReference type="InterPro" id="IPR011990">
    <property type="entry name" value="TPR-like_helical_dom_sf"/>
</dbReference>
<feature type="domain" description="SusD-like N-terminal" evidence="8">
    <location>
        <begin position="107"/>
        <end position="213"/>
    </location>
</feature>
<feature type="domain" description="RagB/SusD" evidence="7">
    <location>
        <begin position="372"/>
        <end position="535"/>
    </location>
</feature>
<evidence type="ECO:0000313" key="11">
    <source>
        <dbReference type="EMBL" id="RGX12676.1"/>
    </source>
</evidence>
<dbReference type="InterPro" id="IPR012944">
    <property type="entry name" value="SusD_RagB_dom"/>
</dbReference>
<dbReference type="Pfam" id="PF14322">
    <property type="entry name" value="SusD-like_3"/>
    <property type="match status" value="1"/>
</dbReference>
<dbReference type="AlphaFoldDB" id="A0A413EXH1"/>
<evidence type="ECO:0000259" key="7">
    <source>
        <dbReference type="Pfam" id="PF07980"/>
    </source>
</evidence>
<dbReference type="SUPFAM" id="SSF48452">
    <property type="entry name" value="TPR-like"/>
    <property type="match status" value="1"/>
</dbReference>
<dbReference type="Proteomes" id="UP000478493">
    <property type="component" value="Unassembled WGS sequence"/>
</dbReference>
<dbReference type="EMBL" id="VWGP01000031">
    <property type="protein sequence ID" value="KAA4527107.1"/>
    <property type="molecule type" value="Genomic_DNA"/>
</dbReference>
<evidence type="ECO:0000313" key="9">
    <source>
        <dbReference type="EMBL" id="KAA4527107.1"/>
    </source>
</evidence>
<dbReference type="RefSeq" id="WP_004306041.1">
    <property type="nucleotide sequence ID" value="NZ_CABKQC010000007.1"/>
</dbReference>
<dbReference type="Pfam" id="PF07980">
    <property type="entry name" value="SusD_RagB"/>
    <property type="match status" value="1"/>
</dbReference>
<dbReference type="Proteomes" id="UP000424805">
    <property type="component" value="Unassembled WGS sequence"/>
</dbReference>
<evidence type="ECO:0000256" key="1">
    <source>
        <dbReference type="ARBA" id="ARBA00004442"/>
    </source>
</evidence>
<keyword evidence="5" id="KW-0998">Cell outer membrane</keyword>
<dbReference type="EMBL" id="VWFP01000019">
    <property type="protein sequence ID" value="KAA4624072.1"/>
    <property type="molecule type" value="Genomic_DNA"/>
</dbReference>
<comment type="similarity">
    <text evidence="2">Belongs to the SusD family.</text>
</comment>
<evidence type="ECO:0000313" key="13">
    <source>
        <dbReference type="Proteomes" id="UP000283329"/>
    </source>
</evidence>
<name>A0A413EXH1_BACOV</name>
<evidence type="ECO:0000313" key="12">
    <source>
        <dbReference type="EMBL" id="RHH38171.1"/>
    </source>
</evidence>
<dbReference type="EMBL" id="QRJR01000056">
    <property type="protein sequence ID" value="RHH38171.1"/>
    <property type="molecule type" value="Genomic_DNA"/>
</dbReference>
<evidence type="ECO:0000313" key="16">
    <source>
        <dbReference type="Proteomes" id="UP000478493"/>
    </source>
</evidence>
<dbReference type="Proteomes" id="UP000286031">
    <property type="component" value="Unassembled WGS sequence"/>
</dbReference>
<evidence type="ECO:0000256" key="5">
    <source>
        <dbReference type="ARBA" id="ARBA00023237"/>
    </source>
</evidence>